<feature type="region of interest" description="Disordered" evidence="1">
    <location>
        <begin position="141"/>
        <end position="187"/>
    </location>
</feature>
<feature type="compositionally biased region" description="Basic and acidic residues" evidence="1">
    <location>
        <begin position="155"/>
        <end position="175"/>
    </location>
</feature>
<evidence type="ECO:0000313" key="3">
    <source>
        <dbReference type="EMBL" id="VVB05741.1"/>
    </source>
</evidence>
<comment type="caution">
    <text evidence="3">The sequence shown here is derived from an EMBL/GenBank/DDBJ whole genome shotgun (WGS) entry which is preliminary data.</text>
</comment>
<feature type="compositionally biased region" description="Polar residues" evidence="1">
    <location>
        <begin position="177"/>
        <end position="187"/>
    </location>
</feature>
<dbReference type="OrthoDB" id="436637at2759"/>
<dbReference type="Proteomes" id="UP000489600">
    <property type="component" value="Unassembled WGS sequence"/>
</dbReference>
<name>A0A565BWI5_9BRAS</name>
<dbReference type="InterPro" id="IPR018846">
    <property type="entry name" value="Beta-prop_RSE1/DDB1/CPSF1_1st"/>
</dbReference>
<keyword evidence="4" id="KW-1185">Reference proteome</keyword>
<accession>A0A565BWI5</accession>
<gene>
    <name evidence="3" type="ORF">ANE_LOCUS16185</name>
</gene>
<evidence type="ECO:0000313" key="4">
    <source>
        <dbReference type="Proteomes" id="UP000489600"/>
    </source>
</evidence>
<feature type="domain" description="RSE1/DDB1/CPSF1 first beta-propeller" evidence="2">
    <location>
        <begin position="14"/>
        <end position="114"/>
    </location>
</feature>
<dbReference type="AlphaFoldDB" id="A0A565BWI5"/>
<dbReference type="InterPro" id="IPR015943">
    <property type="entry name" value="WD40/YVTN_repeat-like_dom_sf"/>
</dbReference>
<proteinExistence type="predicted"/>
<dbReference type="EMBL" id="CABITT030000005">
    <property type="protein sequence ID" value="VVB05741.1"/>
    <property type="molecule type" value="Genomic_DNA"/>
</dbReference>
<evidence type="ECO:0000259" key="2">
    <source>
        <dbReference type="Pfam" id="PF10433"/>
    </source>
</evidence>
<dbReference type="PANTHER" id="PTHR10644">
    <property type="entry name" value="DNA REPAIR/RNA PROCESSING CPSF FAMILY"/>
    <property type="match status" value="1"/>
</dbReference>
<dbReference type="InterPro" id="IPR050358">
    <property type="entry name" value="RSE1/DDB1/CFT1"/>
</dbReference>
<reference evidence="3" key="1">
    <citation type="submission" date="2019-07" db="EMBL/GenBank/DDBJ databases">
        <authorList>
            <person name="Dittberner H."/>
        </authorList>
    </citation>
    <scope>NUCLEOTIDE SEQUENCE [LARGE SCALE GENOMIC DNA]</scope>
</reference>
<sequence>MYLYSLTLQQATGIICAINGNFSGGKTQEIAVARGKILDLLRPDENGKIQTIHSVEVFGAIRSLAQFRLTGAHKDYIVVGSDSGRIVILEYNKEKNVFDKVHQETFGKSGTTAINHIPSYPNPRVYGRALTLISESIISSTTAPKQNRKTVLKTRQRERNDTLKSKEHRERRLPPKQDQNPDLETRQ</sequence>
<protein>
    <recommendedName>
        <fullName evidence="2">RSE1/DDB1/CPSF1 first beta-propeller domain-containing protein</fullName>
    </recommendedName>
</protein>
<dbReference type="Gene3D" id="2.130.10.10">
    <property type="entry name" value="YVTN repeat-like/Quinoprotein amine dehydrogenase"/>
    <property type="match status" value="1"/>
</dbReference>
<dbReference type="Pfam" id="PF10433">
    <property type="entry name" value="Beta-prop_RSE1_1st"/>
    <property type="match status" value="1"/>
</dbReference>
<organism evidence="3 4">
    <name type="scientific">Arabis nemorensis</name>
    <dbReference type="NCBI Taxonomy" id="586526"/>
    <lineage>
        <taxon>Eukaryota</taxon>
        <taxon>Viridiplantae</taxon>
        <taxon>Streptophyta</taxon>
        <taxon>Embryophyta</taxon>
        <taxon>Tracheophyta</taxon>
        <taxon>Spermatophyta</taxon>
        <taxon>Magnoliopsida</taxon>
        <taxon>eudicotyledons</taxon>
        <taxon>Gunneridae</taxon>
        <taxon>Pentapetalae</taxon>
        <taxon>rosids</taxon>
        <taxon>malvids</taxon>
        <taxon>Brassicales</taxon>
        <taxon>Brassicaceae</taxon>
        <taxon>Arabideae</taxon>
        <taxon>Arabis</taxon>
    </lineage>
</organism>
<evidence type="ECO:0000256" key="1">
    <source>
        <dbReference type="SAM" id="MobiDB-lite"/>
    </source>
</evidence>